<dbReference type="Proteomes" id="UP001149165">
    <property type="component" value="Unassembled WGS sequence"/>
</dbReference>
<evidence type="ECO:0000256" key="1">
    <source>
        <dbReference type="SAM" id="MobiDB-lite"/>
    </source>
</evidence>
<keyword evidence="3" id="KW-1185">Reference proteome</keyword>
<feature type="compositionally biased region" description="Low complexity" evidence="1">
    <location>
        <begin position="328"/>
        <end position="340"/>
    </location>
</feature>
<sequence>MAQGDCHCSGELDVLQRDLNRSQSTICLASPSPAKHVSTYLPKAGPKVLEESNSDPFYLEQSLAATPNEDRYMPTIRDERFSGENSQYYTLSLTNGKDQSDLHRDPSQYTGPDRSTLAQLELENSLRFHRYTSSTEERRPLHSSQDSFSSVRTDATVPDLTPSSSFSSTYSYSSPTCPDAVIKATEKLYQHACQAPVDNRRFYLPASTPPKYSLPPPPPVAALTPASTRPTTPAESANNSTSTLTMKHDTPSMSSSSRRRKAHPTLPNLSNASSSLSSRRKQSSPGTRPPLDPSMISPPSLINPVTMEPHATHFDKALFIPSHDVASPIPSPSASSPPISRQWTATSMERPSTSTMDAYCEQSVWESDSDNESISNKSLSRKPIDTLRKVRSRAKLRAAKSQPRLRQATLDGPDSERFPCMPDDAVGEPIPDAFRGVSLDRPSTSRPSTSRPSTSRDGLRGHPLQTLRLVAPSTTSLIKPRSRHNTSPTETVNESDVDWPVTASMQAKARQRSDTPEFAKSDKAQLTSMCYEQHSQATFQEPIQDEKPFFRRILDSLRSLNCARPLKSNTTTTI</sequence>
<dbReference type="EMBL" id="JAPQKH010000001">
    <property type="protein sequence ID" value="KAJ5116316.1"/>
    <property type="molecule type" value="Genomic_DNA"/>
</dbReference>
<name>A0A9W9GCX2_9EURO</name>
<protein>
    <submittedName>
        <fullName evidence="2">Uncharacterized protein</fullName>
    </submittedName>
</protein>
<evidence type="ECO:0000313" key="3">
    <source>
        <dbReference type="Proteomes" id="UP001149165"/>
    </source>
</evidence>
<feature type="region of interest" description="Disordered" evidence="1">
    <location>
        <begin position="328"/>
        <end position="354"/>
    </location>
</feature>
<reference evidence="2" key="2">
    <citation type="journal article" date="2023" name="IMA Fungus">
        <title>Comparative genomic study of the Penicillium genus elucidates a diverse pangenome and 15 lateral gene transfer events.</title>
        <authorList>
            <person name="Petersen C."/>
            <person name="Sorensen T."/>
            <person name="Nielsen M.R."/>
            <person name="Sondergaard T.E."/>
            <person name="Sorensen J.L."/>
            <person name="Fitzpatrick D.A."/>
            <person name="Frisvad J.C."/>
            <person name="Nielsen K.L."/>
        </authorList>
    </citation>
    <scope>NUCLEOTIDE SEQUENCE</scope>
    <source>
        <strain evidence="2">IBT 30069</strain>
    </source>
</reference>
<feature type="compositionally biased region" description="Basic residues" evidence="1">
    <location>
        <begin position="389"/>
        <end position="398"/>
    </location>
</feature>
<comment type="caution">
    <text evidence="2">The sequence shown here is derived from an EMBL/GenBank/DDBJ whole genome shotgun (WGS) entry which is preliminary data.</text>
</comment>
<proteinExistence type="predicted"/>
<feature type="compositionally biased region" description="Polar residues" evidence="1">
    <location>
        <begin position="142"/>
        <end position="153"/>
    </location>
</feature>
<gene>
    <name evidence="2" type="ORF">N7456_000664</name>
</gene>
<feature type="region of interest" description="Disordered" evidence="1">
    <location>
        <begin position="386"/>
        <end position="462"/>
    </location>
</feature>
<accession>A0A9W9GCX2</accession>
<feature type="region of interest" description="Disordered" evidence="1">
    <location>
        <begin position="476"/>
        <end position="495"/>
    </location>
</feature>
<feature type="compositionally biased region" description="Low complexity" evidence="1">
    <location>
        <begin position="161"/>
        <end position="171"/>
    </location>
</feature>
<dbReference type="AlphaFoldDB" id="A0A9W9GCX2"/>
<feature type="compositionally biased region" description="Low complexity" evidence="1">
    <location>
        <begin position="441"/>
        <end position="456"/>
    </location>
</feature>
<dbReference type="OrthoDB" id="4225515at2759"/>
<feature type="compositionally biased region" description="Polar residues" evidence="1">
    <location>
        <begin position="229"/>
        <end position="256"/>
    </location>
</feature>
<reference evidence="2" key="1">
    <citation type="submission" date="2022-11" db="EMBL/GenBank/DDBJ databases">
        <authorList>
            <person name="Petersen C."/>
        </authorList>
    </citation>
    <scope>NUCLEOTIDE SEQUENCE</scope>
    <source>
        <strain evidence="2">IBT 30069</strain>
    </source>
</reference>
<feature type="region of interest" description="Disordered" evidence="1">
    <location>
        <begin position="208"/>
        <end position="306"/>
    </location>
</feature>
<organism evidence="2 3">
    <name type="scientific">Penicillium angulare</name>
    <dbReference type="NCBI Taxonomy" id="116970"/>
    <lineage>
        <taxon>Eukaryota</taxon>
        <taxon>Fungi</taxon>
        <taxon>Dikarya</taxon>
        <taxon>Ascomycota</taxon>
        <taxon>Pezizomycotina</taxon>
        <taxon>Eurotiomycetes</taxon>
        <taxon>Eurotiomycetidae</taxon>
        <taxon>Eurotiales</taxon>
        <taxon>Aspergillaceae</taxon>
        <taxon>Penicillium</taxon>
    </lineage>
</organism>
<feature type="region of interest" description="Disordered" evidence="1">
    <location>
        <begin position="93"/>
        <end position="115"/>
    </location>
</feature>
<evidence type="ECO:0000313" key="2">
    <source>
        <dbReference type="EMBL" id="KAJ5116316.1"/>
    </source>
</evidence>
<feature type="compositionally biased region" description="Polar residues" evidence="1">
    <location>
        <begin position="341"/>
        <end position="354"/>
    </location>
</feature>
<feature type="compositionally biased region" description="Low complexity" evidence="1">
    <location>
        <begin position="268"/>
        <end position="277"/>
    </location>
</feature>
<feature type="compositionally biased region" description="Polar residues" evidence="1">
    <location>
        <begin position="485"/>
        <end position="494"/>
    </location>
</feature>
<feature type="region of interest" description="Disordered" evidence="1">
    <location>
        <begin position="131"/>
        <end position="171"/>
    </location>
</feature>